<dbReference type="Proteomes" id="UP000616151">
    <property type="component" value="Unassembled WGS sequence"/>
</dbReference>
<keyword evidence="2" id="KW-1185">Reference proteome</keyword>
<organism evidence="1 2">
    <name type="scientific">Taklimakanibacter albus</name>
    <dbReference type="NCBI Taxonomy" id="2800327"/>
    <lineage>
        <taxon>Bacteria</taxon>
        <taxon>Pseudomonadati</taxon>
        <taxon>Pseudomonadota</taxon>
        <taxon>Alphaproteobacteria</taxon>
        <taxon>Hyphomicrobiales</taxon>
        <taxon>Aestuariivirgaceae</taxon>
        <taxon>Taklimakanibacter</taxon>
    </lineage>
</organism>
<name>A0ACC5R140_9HYPH</name>
<evidence type="ECO:0000313" key="2">
    <source>
        <dbReference type="Proteomes" id="UP000616151"/>
    </source>
</evidence>
<dbReference type="EMBL" id="JAENHL010000006">
    <property type="protein sequence ID" value="MBK1866166.1"/>
    <property type="molecule type" value="Genomic_DNA"/>
</dbReference>
<reference evidence="1" key="1">
    <citation type="submission" date="2021-01" db="EMBL/GenBank/DDBJ databases">
        <authorList>
            <person name="Sun Q."/>
        </authorList>
    </citation>
    <scope>NUCLEOTIDE SEQUENCE</scope>
    <source>
        <strain evidence="1">YIM B02566</strain>
    </source>
</reference>
<proteinExistence type="predicted"/>
<sequence>MSDRPVPEKGTELTTQDAAQRPRGAIILAGSHGAIALARVLARQKLDVWFVTNYTPLPRFSRAVAQSRSWPGAENPGAIEALEELVRREKLDGYLLIPAADADVKFAAQEHERLSRHLTVLLPDWSSLQWAVDKALTYQRAAELGIAVPEVYPIRSSEDAALMPMRFPVALKPAMRIALNRFTRDKVWRADDRESFIRLYDEAARLVGADCVVVQELVPGDGECQLSYASLWWQGRPVTSFVAQRTRQYPIDFSYTSTFVETIDSDDVRQAAETFLASIGHHGLCEIEFKRDPRNGVLKILDVNPRPWSWFGLADAAGIDFGAAIVTLASGQKPPSMQARTGVGWMFSLRDQVAAVQLALAGRLNFGSWLASLTRTRTFASFSLSDPMPGIVEMPLTVWRVIARNLSGRR</sequence>
<comment type="caution">
    <text evidence="1">The sequence shown here is derived from an EMBL/GenBank/DDBJ whole genome shotgun (WGS) entry which is preliminary data.</text>
</comment>
<accession>A0ACC5R140</accession>
<protein>
    <submittedName>
        <fullName evidence="1">ATP-grasp domain-containing protein</fullName>
    </submittedName>
</protein>
<evidence type="ECO:0000313" key="1">
    <source>
        <dbReference type="EMBL" id="MBK1866166.1"/>
    </source>
</evidence>
<gene>
    <name evidence="1" type="ORF">JHL16_07345</name>
</gene>